<evidence type="ECO:0000313" key="2">
    <source>
        <dbReference type="EMBL" id="KAK2654598.1"/>
    </source>
</evidence>
<reference evidence="2" key="1">
    <citation type="journal article" date="2023" name="Plant J.">
        <title>Genome sequences and population genomics provide insights into the demographic history, inbreeding, and mutation load of two 'living fossil' tree species of Dipteronia.</title>
        <authorList>
            <person name="Feng Y."/>
            <person name="Comes H.P."/>
            <person name="Chen J."/>
            <person name="Zhu S."/>
            <person name="Lu R."/>
            <person name="Zhang X."/>
            <person name="Li P."/>
            <person name="Qiu J."/>
            <person name="Olsen K.M."/>
            <person name="Qiu Y."/>
        </authorList>
    </citation>
    <scope>NUCLEOTIDE SEQUENCE</scope>
    <source>
        <strain evidence="2">KIB01</strain>
    </source>
</reference>
<dbReference type="SUPFAM" id="SSF53784">
    <property type="entry name" value="Phosphofructokinase"/>
    <property type="match status" value="1"/>
</dbReference>
<sequence>MRWSTGQVIFWNYQLSLKVCQFVNLGPLVGGCILNVEDYNLRQIRRSCNSYKRKQSVKPGCIPKKDIEAILCVQGEYRGFYTQNTLPLTPKVVNKRGGTILGISRVSHDPSKIVNSIEERGINREIRRRGLKVAVVGIPKTINNAFQYFSFHVIDKSLGFDTAVKDAQQAINAAHVKGESFDN</sequence>
<dbReference type="InterPro" id="IPR035966">
    <property type="entry name" value="PKF_sf"/>
</dbReference>
<dbReference type="InterPro" id="IPR050929">
    <property type="entry name" value="PFKA"/>
</dbReference>
<comment type="caution">
    <text evidence="2">The sequence shown here is derived from an EMBL/GenBank/DDBJ whole genome shotgun (WGS) entry which is preliminary data.</text>
</comment>
<dbReference type="EMBL" id="JANJYI010000004">
    <property type="protein sequence ID" value="KAK2654598.1"/>
    <property type="molecule type" value="Genomic_DNA"/>
</dbReference>
<dbReference type="AlphaFoldDB" id="A0AAE0CL65"/>
<organism evidence="2 3">
    <name type="scientific">Dipteronia dyeriana</name>
    <dbReference type="NCBI Taxonomy" id="168575"/>
    <lineage>
        <taxon>Eukaryota</taxon>
        <taxon>Viridiplantae</taxon>
        <taxon>Streptophyta</taxon>
        <taxon>Embryophyta</taxon>
        <taxon>Tracheophyta</taxon>
        <taxon>Spermatophyta</taxon>
        <taxon>Magnoliopsida</taxon>
        <taxon>eudicotyledons</taxon>
        <taxon>Gunneridae</taxon>
        <taxon>Pentapetalae</taxon>
        <taxon>rosids</taxon>
        <taxon>malvids</taxon>
        <taxon>Sapindales</taxon>
        <taxon>Sapindaceae</taxon>
        <taxon>Hippocastanoideae</taxon>
        <taxon>Acereae</taxon>
        <taxon>Dipteronia</taxon>
    </lineage>
</organism>
<dbReference type="GO" id="GO:0003872">
    <property type="term" value="F:6-phosphofructokinase activity"/>
    <property type="evidence" value="ECO:0007669"/>
    <property type="project" value="InterPro"/>
</dbReference>
<accession>A0AAE0CL65</accession>
<protein>
    <submittedName>
        <fullName evidence="2">Uncharacterized protein</fullName>
    </submittedName>
</protein>
<dbReference type="PANTHER" id="PTHR45770">
    <property type="entry name" value="ATP-DEPENDENT 6-PHOSPHOFRUCTOKINASE 1"/>
    <property type="match status" value="1"/>
</dbReference>
<dbReference type="Proteomes" id="UP001280121">
    <property type="component" value="Unassembled WGS sequence"/>
</dbReference>
<proteinExistence type="predicted"/>
<keyword evidence="3" id="KW-1185">Reference proteome</keyword>
<keyword evidence="1" id="KW-0021">Allosteric enzyme</keyword>
<gene>
    <name evidence="2" type="ORF">Ddye_014454</name>
</gene>
<evidence type="ECO:0000313" key="3">
    <source>
        <dbReference type="Proteomes" id="UP001280121"/>
    </source>
</evidence>
<dbReference type="Gene3D" id="3.40.50.450">
    <property type="match status" value="2"/>
</dbReference>
<name>A0AAE0CL65_9ROSI</name>
<dbReference type="PROSITE" id="PS51257">
    <property type="entry name" value="PROKAR_LIPOPROTEIN"/>
    <property type="match status" value="1"/>
</dbReference>
<evidence type="ECO:0000256" key="1">
    <source>
        <dbReference type="ARBA" id="ARBA00022533"/>
    </source>
</evidence>